<keyword evidence="1" id="KW-0472">Membrane</keyword>
<keyword evidence="1" id="KW-1133">Transmembrane helix</keyword>
<evidence type="ECO:0000313" key="3">
    <source>
        <dbReference type="Proteomes" id="UP000472335"/>
    </source>
</evidence>
<evidence type="ECO:0000256" key="1">
    <source>
        <dbReference type="SAM" id="Phobius"/>
    </source>
</evidence>
<feature type="transmembrane region" description="Helical" evidence="1">
    <location>
        <begin position="72"/>
        <end position="90"/>
    </location>
</feature>
<protein>
    <submittedName>
        <fullName evidence="2">Uncharacterized protein</fullName>
    </submittedName>
</protein>
<comment type="caution">
    <text evidence="2">The sequence shown here is derived from an EMBL/GenBank/DDBJ whole genome shotgun (WGS) entry which is preliminary data.</text>
</comment>
<dbReference type="Proteomes" id="UP000472335">
    <property type="component" value="Unassembled WGS sequence"/>
</dbReference>
<name>A0A6G4VGI5_9ACTN</name>
<accession>A0A6G4VGI5</accession>
<sequence>MILKWAGFAAFAVTVAGLAWGISGLVGGSCPEGVNRCAAPPGTGKYFAATMISGFAVFAGFFPAIRTEDWRPALGLLLGAVVGAGIALWQGQSLGYWILAGTLLVVASAIVLGVRAMFRSFYAETRAV</sequence>
<keyword evidence="1" id="KW-0812">Transmembrane</keyword>
<organism evidence="2 3">
    <name type="scientific">Streptomyces scabichelini</name>
    <dbReference type="NCBI Taxonomy" id="2711217"/>
    <lineage>
        <taxon>Bacteria</taxon>
        <taxon>Bacillati</taxon>
        <taxon>Actinomycetota</taxon>
        <taxon>Actinomycetes</taxon>
        <taxon>Kitasatosporales</taxon>
        <taxon>Streptomycetaceae</taxon>
        <taxon>Streptomyces</taxon>
    </lineage>
</organism>
<dbReference type="RefSeq" id="WP_165265791.1">
    <property type="nucleotide sequence ID" value="NZ_JAAKZY010000160.1"/>
</dbReference>
<feature type="transmembrane region" description="Helical" evidence="1">
    <location>
        <begin position="96"/>
        <end position="118"/>
    </location>
</feature>
<dbReference type="AlphaFoldDB" id="A0A6G4VGI5"/>
<gene>
    <name evidence="2" type="ORF">G5C60_36180</name>
</gene>
<keyword evidence="3" id="KW-1185">Reference proteome</keyword>
<proteinExistence type="predicted"/>
<reference evidence="2 3" key="1">
    <citation type="submission" date="2020-02" db="EMBL/GenBank/DDBJ databases">
        <title>Whole-genome analyses of novel actinobacteria.</title>
        <authorList>
            <person name="Sahin N."/>
            <person name="Gencbay T."/>
        </authorList>
    </citation>
    <scope>NUCLEOTIDE SEQUENCE [LARGE SCALE GENOMIC DNA]</scope>
    <source>
        <strain evidence="2 3">HC44</strain>
    </source>
</reference>
<dbReference type="PROSITE" id="PS51257">
    <property type="entry name" value="PROKAR_LIPOPROTEIN"/>
    <property type="match status" value="1"/>
</dbReference>
<dbReference type="EMBL" id="JAAKZY010000160">
    <property type="protein sequence ID" value="NGO12897.1"/>
    <property type="molecule type" value="Genomic_DNA"/>
</dbReference>
<evidence type="ECO:0000313" key="2">
    <source>
        <dbReference type="EMBL" id="NGO12897.1"/>
    </source>
</evidence>
<feature type="transmembrane region" description="Helical" evidence="1">
    <location>
        <begin position="45"/>
        <end position="65"/>
    </location>
</feature>